<feature type="region of interest" description="Disordered" evidence="7">
    <location>
        <begin position="327"/>
        <end position="418"/>
    </location>
</feature>
<dbReference type="EMBL" id="BRPK01000018">
    <property type="protein sequence ID" value="GLB44674.1"/>
    <property type="molecule type" value="Genomic_DNA"/>
</dbReference>
<dbReference type="AlphaFoldDB" id="A0A9P3PZX3"/>
<evidence type="ECO:0000256" key="7">
    <source>
        <dbReference type="SAM" id="MobiDB-lite"/>
    </source>
</evidence>
<dbReference type="InterPro" id="IPR001138">
    <property type="entry name" value="Zn2Cys6_DnaBD"/>
</dbReference>
<evidence type="ECO:0000256" key="2">
    <source>
        <dbReference type="ARBA" id="ARBA00022833"/>
    </source>
</evidence>
<dbReference type="InterPro" id="IPR013087">
    <property type="entry name" value="Znf_C2H2_type"/>
</dbReference>
<feature type="region of interest" description="Disordered" evidence="7">
    <location>
        <begin position="32"/>
        <end position="52"/>
    </location>
</feature>
<feature type="region of interest" description="Disordered" evidence="7">
    <location>
        <begin position="475"/>
        <end position="543"/>
    </location>
</feature>
<dbReference type="GO" id="GO:0008270">
    <property type="term" value="F:zinc ion binding"/>
    <property type="evidence" value="ECO:0007669"/>
    <property type="project" value="UniProtKB-KW"/>
</dbReference>
<keyword evidence="11" id="KW-1185">Reference proteome</keyword>
<dbReference type="SUPFAM" id="SSF57667">
    <property type="entry name" value="beta-beta-alpha zinc fingers"/>
    <property type="match status" value="1"/>
</dbReference>
<dbReference type="CDD" id="cd00067">
    <property type="entry name" value="GAL4"/>
    <property type="match status" value="1"/>
</dbReference>
<feature type="compositionally biased region" description="Basic and acidic residues" evidence="7">
    <location>
        <begin position="386"/>
        <end position="397"/>
    </location>
</feature>
<keyword evidence="6" id="KW-0863">Zinc-finger</keyword>
<feature type="compositionally biased region" description="Low complexity" evidence="7">
    <location>
        <begin position="98"/>
        <end position="120"/>
    </location>
</feature>
<feature type="domain" description="Zn(2)-C6 fungal-type" evidence="8">
    <location>
        <begin position="61"/>
        <end position="90"/>
    </location>
</feature>
<proteinExistence type="predicted"/>
<feature type="compositionally biased region" description="Low complexity" evidence="7">
    <location>
        <begin position="327"/>
        <end position="338"/>
    </location>
</feature>
<feature type="compositionally biased region" description="Polar residues" evidence="7">
    <location>
        <begin position="241"/>
        <end position="252"/>
    </location>
</feature>
<dbReference type="PANTHER" id="PTHR47660">
    <property type="entry name" value="TRANSCRIPTION FACTOR WITH C2H2 AND ZN(2)-CYS(6) DNA BINDING DOMAIN (EUROFUNG)-RELATED-RELATED"/>
    <property type="match status" value="1"/>
</dbReference>
<feature type="region of interest" description="Disordered" evidence="7">
    <location>
        <begin position="97"/>
        <end position="120"/>
    </location>
</feature>
<dbReference type="PANTHER" id="PTHR47660:SF2">
    <property type="entry name" value="TRANSCRIPTION FACTOR WITH C2H2 AND ZN(2)-CYS(6) DNA BINDING DOMAIN (EUROFUNG)"/>
    <property type="match status" value="1"/>
</dbReference>
<feature type="compositionally biased region" description="Gly residues" evidence="7">
    <location>
        <begin position="640"/>
        <end position="666"/>
    </location>
</feature>
<feature type="domain" description="C2H2-type" evidence="9">
    <location>
        <begin position="10"/>
        <end position="38"/>
    </location>
</feature>
<evidence type="ECO:0000313" key="11">
    <source>
        <dbReference type="Proteomes" id="UP001063166"/>
    </source>
</evidence>
<dbReference type="OrthoDB" id="6365676at2759"/>
<dbReference type="PROSITE" id="PS50157">
    <property type="entry name" value="ZINC_FINGER_C2H2_2"/>
    <property type="match status" value="1"/>
</dbReference>
<evidence type="ECO:0000256" key="5">
    <source>
        <dbReference type="ARBA" id="ARBA00023242"/>
    </source>
</evidence>
<reference evidence="10" key="1">
    <citation type="submission" date="2022-07" db="EMBL/GenBank/DDBJ databases">
        <title>The genome of Lyophyllum shimeji provides insight into the initial evolution of ectomycorrhizal fungal genome.</title>
        <authorList>
            <person name="Kobayashi Y."/>
            <person name="Shibata T."/>
            <person name="Hirakawa H."/>
            <person name="Shigenobu S."/>
            <person name="Nishiyama T."/>
            <person name="Yamada A."/>
            <person name="Hasebe M."/>
            <person name="Kawaguchi M."/>
        </authorList>
    </citation>
    <scope>NUCLEOTIDE SEQUENCE</scope>
    <source>
        <strain evidence="10">AT787</strain>
    </source>
</reference>
<evidence type="ECO:0000256" key="3">
    <source>
        <dbReference type="ARBA" id="ARBA00023015"/>
    </source>
</evidence>
<feature type="compositionally biased region" description="Low complexity" evidence="7">
    <location>
        <begin position="514"/>
        <end position="536"/>
    </location>
</feature>
<dbReference type="Gene3D" id="3.30.160.60">
    <property type="entry name" value="Classic Zinc Finger"/>
    <property type="match status" value="1"/>
</dbReference>
<evidence type="ECO:0000259" key="9">
    <source>
        <dbReference type="PROSITE" id="PS50157"/>
    </source>
</evidence>
<keyword evidence="5" id="KW-0539">Nucleus</keyword>
<feature type="region of interest" description="Disordered" evidence="7">
    <location>
        <begin position="555"/>
        <end position="725"/>
    </location>
</feature>
<protein>
    <submittedName>
        <fullName evidence="10">C2H2 finger domain protein</fullName>
    </submittedName>
</protein>
<evidence type="ECO:0000256" key="6">
    <source>
        <dbReference type="PROSITE-ProRule" id="PRU00042"/>
    </source>
</evidence>
<sequence>MRSHTGDRPYKCQYCGDQFARSDLLSRHVNKCHANEKPPPLPGSRRKGPTAASRATTSKQACDQCVQSSLPCDGCNPCAKCVQRKCRCTFVKFHRQTAPAGPGHQHPQQPSLAGAPGTAAATSASRLALYPTSQLQSNPSTADNILLDPAPHLLSSSTNGHRLPPPTTTMGDNLYTDSFSFVPAYPSQSPAMGDDFSSRYRAQAEMLQLDRSGAGLAPRDQAQHQHQHQHGQQHQQQFFQENRTSPSLSSSWMGGWESQARYPKAGAAPPMNDKALRHLQAPTTHPNTSSNTNATAEYPLLSESLLSADSDRSRARLLSLTLPMDFSSSTEHGSSCSSVPPPPIPQVPRSSAFDDGAGSFISSMPVPGHSQSQHHPDPDPDSQQSARRDQHDPRPPDHASSSYASHDIGAGEGAGEGESGFSSAFGLMSLDDPAVLAGLASDAAPFFSQELATNAQTPTQTPTPVREFWREYVRTTPLGGPGPAQGGTGAGAGSSTTQGPGEGEPGYGYGYGYGYRPRPRVVSLPSPKTKTTTKTTVHGDPDDLRSYEAAVLARQRAPVNLRPPPPKPKPNSQRDRAASASAGGGGGAGSVQDEGGEGEGMRPSVKRLPSQALGPLNAKRALVVRDGEDGSGADADALGVGVGVGGGVGEAGFEGGGGGGGVGGPGKQEDAGQAPLGKDGRPVVSLAERRRRMSAPATQTGNGEGEGEGRPAVPAFAFSLGTLPA</sequence>
<evidence type="ECO:0000256" key="4">
    <source>
        <dbReference type="ARBA" id="ARBA00023163"/>
    </source>
</evidence>
<dbReference type="InterPro" id="IPR036236">
    <property type="entry name" value="Znf_C2H2_sf"/>
</dbReference>
<evidence type="ECO:0000259" key="8">
    <source>
        <dbReference type="PROSITE" id="PS50048"/>
    </source>
</evidence>
<dbReference type="PROSITE" id="PS50048">
    <property type="entry name" value="ZN2_CY6_FUNGAL_2"/>
    <property type="match status" value="1"/>
</dbReference>
<evidence type="ECO:0000313" key="10">
    <source>
        <dbReference type="EMBL" id="GLB44674.1"/>
    </source>
</evidence>
<feature type="compositionally biased region" description="Polar residues" evidence="7">
    <location>
        <begin position="134"/>
        <end position="143"/>
    </location>
</feature>
<gene>
    <name evidence="10" type="ORF">LshimejAT787_1800110</name>
</gene>
<accession>A0A9P3PZX3</accession>
<feature type="compositionally biased region" description="Gly residues" evidence="7">
    <location>
        <begin position="479"/>
        <end position="492"/>
    </location>
</feature>
<keyword evidence="1" id="KW-0479">Metal-binding</keyword>
<feature type="region of interest" description="Disordered" evidence="7">
    <location>
        <begin position="216"/>
        <end position="254"/>
    </location>
</feature>
<feature type="compositionally biased region" description="Gly residues" evidence="7">
    <location>
        <begin position="500"/>
        <end position="513"/>
    </location>
</feature>
<dbReference type="PROSITE" id="PS00028">
    <property type="entry name" value="ZINC_FINGER_C2H2_1"/>
    <property type="match status" value="1"/>
</dbReference>
<keyword evidence="2" id="KW-0862">Zinc</keyword>
<comment type="caution">
    <text evidence="10">The sequence shown here is derived from an EMBL/GenBank/DDBJ whole genome shotgun (WGS) entry which is preliminary data.</text>
</comment>
<evidence type="ECO:0000256" key="1">
    <source>
        <dbReference type="ARBA" id="ARBA00022723"/>
    </source>
</evidence>
<keyword evidence="3" id="KW-0805">Transcription regulation</keyword>
<organism evidence="10 11">
    <name type="scientific">Lyophyllum shimeji</name>
    <name type="common">Hon-shimeji</name>
    <name type="synonym">Tricholoma shimeji</name>
    <dbReference type="NCBI Taxonomy" id="47721"/>
    <lineage>
        <taxon>Eukaryota</taxon>
        <taxon>Fungi</taxon>
        <taxon>Dikarya</taxon>
        <taxon>Basidiomycota</taxon>
        <taxon>Agaricomycotina</taxon>
        <taxon>Agaricomycetes</taxon>
        <taxon>Agaricomycetidae</taxon>
        <taxon>Agaricales</taxon>
        <taxon>Tricholomatineae</taxon>
        <taxon>Lyophyllaceae</taxon>
        <taxon>Lyophyllum</taxon>
    </lineage>
</organism>
<keyword evidence="4" id="KW-0804">Transcription</keyword>
<dbReference type="GO" id="GO:0000981">
    <property type="term" value="F:DNA-binding transcription factor activity, RNA polymerase II-specific"/>
    <property type="evidence" value="ECO:0007669"/>
    <property type="project" value="InterPro"/>
</dbReference>
<dbReference type="Proteomes" id="UP001063166">
    <property type="component" value="Unassembled WGS sequence"/>
</dbReference>
<name>A0A9P3PZX3_LYOSH</name>
<feature type="region of interest" description="Disordered" evidence="7">
    <location>
        <begin position="134"/>
        <end position="171"/>
    </location>
</feature>